<evidence type="ECO:0000256" key="1">
    <source>
        <dbReference type="ARBA" id="ARBA00002684"/>
    </source>
</evidence>
<dbReference type="InterPro" id="IPR001992">
    <property type="entry name" value="T2SS_GspF/T4SS_PilC_CS"/>
</dbReference>
<evidence type="ECO:0000256" key="6">
    <source>
        <dbReference type="ARBA" id="ARBA00022692"/>
    </source>
</evidence>
<evidence type="ECO:0000256" key="3">
    <source>
        <dbReference type="ARBA" id="ARBA00005745"/>
    </source>
</evidence>
<keyword evidence="5" id="KW-1003">Cell membrane</keyword>
<reference evidence="13 14" key="1">
    <citation type="submission" date="2020-07" db="EMBL/GenBank/DDBJ databases">
        <authorList>
            <person name="Sun Q."/>
        </authorList>
    </citation>
    <scope>NUCLEOTIDE SEQUENCE [LARGE SCALE GENOMIC DNA]</scope>
    <source>
        <strain evidence="13 14">MAH-1</strain>
    </source>
</reference>
<dbReference type="InterPro" id="IPR003004">
    <property type="entry name" value="GspF/PilC"/>
</dbReference>
<evidence type="ECO:0000256" key="5">
    <source>
        <dbReference type="ARBA" id="ARBA00022475"/>
    </source>
</evidence>
<evidence type="ECO:0000256" key="10">
    <source>
        <dbReference type="RuleBase" id="RU003923"/>
    </source>
</evidence>
<name>A0A7Y9C3N5_9FLAO</name>
<dbReference type="PROSITE" id="PS00874">
    <property type="entry name" value="T2SP_F"/>
    <property type="match status" value="1"/>
</dbReference>
<evidence type="ECO:0000256" key="11">
    <source>
        <dbReference type="SAM" id="Phobius"/>
    </source>
</evidence>
<comment type="caution">
    <text evidence="13">The sequence shown here is derived from an EMBL/GenBank/DDBJ whole genome shotgun (WGS) entry which is preliminary data.</text>
</comment>
<dbReference type="RefSeq" id="WP_176004112.1">
    <property type="nucleotide sequence ID" value="NZ_JABWMI010000001.1"/>
</dbReference>
<evidence type="ECO:0000313" key="14">
    <source>
        <dbReference type="Proteomes" id="UP000535020"/>
    </source>
</evidence>
<keyword evidence="7 11" id="KW-1133">Transmembrane helix</keyword>
<dbReference type="PANTHER" id="PTHR30012">
    <property type="entry name" value="GENERAL SECRETION PATHWAY PROTEIN"/>
    <property type="match status" value="1"/>
</dbReference>
<dbReference type="Proteomes" id="UP000535020">
    <property type="component" value="Unassembled WGS sequence"/>
</dbReference>
<dbReference type="GO" id="GO:0009306">
    <property type="term" value="P:protein secretion"/>
    <property type="evidence" value="ECO:0007669"/>
    <property type="project" value="InterPro"/>
</dbReference>
<dbReference type="InterPro" id="IPR018076">
    <property type="entry name" value="T2SS_GspF_dom"/>
</dbReference>
<sequence length="375" mass="42751">MSIDLNTYKTAAAQKSVRSKPDQKAQLSLSKGFSDKKKEVFYRELGILLRSGVDFKKALEIVSQQFDKKGEQELILGIKSQIVRGKRIYESMRETGQFSPYEFYSVQIGEETRKLEEVLTELQKYFGRKIAMRRQIVSVLTYPCIVMLVTLLVLWFMLSKVVPMFSSVFRQFGGELPASTKFILMLSRHSGAMFLGVLLLAAGFVTLHYLYGKTDTYRRVTSGIAIRIPYFGQLIRKIYIARFCQSMSLLLSSRTTLITSLSLTSKMIRFYPIEAAMPKIRETITKGSSFSDSLRDHKIFDGKLVSMVEVAEHVNQLDTMFARLTEQYNEDIGYQSKMIGVVLEPMIIIIIGIIVGVIMVSMYAPMFELSKIIHT</sequence>
<keyword evidence="4 10" id="KW-0813">Transport</keyword>
<protein>
    <recommendedName>
        <fullName evidence="9">General secretion pathway protein F</fullName>
    </recommendedName>
</protein>
<proteinExistence type="inferred from homology"/>
<dbReference type="InterPro" id="IPR042094">
    <property type="entry name" value="T2SS_GspF_sf"/>
</dbReference>
<evidence type="ECO:0000256" key="4">
    <source>
        <dbReference type="ARBA" id="ARBA00022448"/>
    </source>
</evidence>
<feature type="domain" description="Type II secretion system protein GspF" evidence="12">
    <location>
        <begin position="41"/>
        <end position="163"/>
    </location>
</feature>
<evidence type="ECO:0000256" key="2">
    <source>
        <dbReference type="ARBA" id="ARBA00004651"/>
    </source>
</evidence>
<dbReference type="AlphaFoldDB" id="A0A7Y9C3N5"/>
<keyword evidence="8 11" id="KW-0472">Membrane</keyword>
<keyword evidence="6 10" id="KW-0812">Transmembrane</keyword>
<feature type="transmembrane region" description="Helical" evidence="11">
    <location>
        <begin position="136"/>
        <end position="158"/>
    </location>
</feature>
<dbReference type="PANTHER" id="PTHR30012:SF0">
    <property type="entry name" value="TYPE II SECRETION SYSTEM PROTEIN F-RELATED"/>
    <property type="match status" value="1"/>
</dbReference>
<evidence type="ECO:0000256" key="8">
    <source>
        <dbReference type="ARBA" id="ARBA00023136"/>
    </source>
</evidence>
<evidence type="ECO:0000313" key="13">
    <source>
        <dbReference type="EMBL" id="NYA69286.1"/>
    </source>
</evidence>
<evidence type="ECO:0000256" key="9">
    <source>
        <dbReference type="ARBA" id="ARBA00030750"/>
    </source>
</evidence>
<dbReference type="PRINTS" id="PR00812">
    <property type="entry name" value="BCTERIALGSPF"/>
</dbReference>
<feature type="transmembrane region" description="Helical" evidence="11">
    <location>
        <begin position="191"/>
        <end position="211"/>
    </location>
</feature>
<keyword evidence="14" id="KW-1185">Reference proteome</keyword>
<dbReference type="Pfam" id="PF00482">
    <property type="entry name" value="T2SSF"/>
    <property type="match status" value="2"/>
</dbReference>
<organism evidence="13 14">
    <name type="scientific">Flavobacterium agri</name>
    <dbReference type="NCBI Taxonomy" id="2743471"/>
    <lineage>
        <taxon>Bacteria</taxon>
        <taxon>Pseudomonadati</taxon>
        <taxon>Bacteroidota</taxon>
        <taxon>Flavobacteriia</taxon>
        <taxon>Flavobacteriales</taxon>
        <taxon>Flavobacteriaceae</taxon>
        <taxon>Flavobacterium</taxon>
    </lineage>
</organism>
<comment type="subcellular location">
    <subcellularLocation>
        <location evidence="2 10">Cell membrane</location>
        <topology evidence="2 10">Multi-pass membrane protein</topology>
    </subcellularLocation>
</comment>
<gene>
    <name evidence="13" type="ORF">HZF10_00025</name>
</gene>
<comment type="function">
    <text evidence="1">Component of the type II secretion system inner membrane complex required for the energy-dependent secretion of extracellular factors such as proteases and toxins from the periplasm.</text>
</comment>
<feature type="domain" description="Type II secretion system protein GspF" evidence="12">
    <location>
        <begin position="243"/>
        <end position="365"/>
    </location>
</feature>
<evidence type="ECO:0000256" key="7">
    <source>
        <dbReference type="ARBA" id="ARBA00022989"/>
    </source>
</evidence>
<comment type="similarity">
    <text evidence="3 10">Belongs to the GSP F family.</text>
</comment>
<dbReference type="Gene3D" id="1.20.81.30">
    <property type="entry name" value="Type II secretion system (T2SS), domain F"/>
    <property type="match status" value="2"/>
</dbReference>
<evidence type="ECO:0000259" key="12">
    <source>
        <dbReference type="Pfam" id="PF00482"/>
    </source>
</evidence>
<dbReference type="EMBL" id="JACBJI010000001">
    <property type="protein sequence ID" value="NYA69286.1"/>
    <property type="molecule type" value="Genomic_DNA"/>
</dbReference>
<dbReference type="GO" id="GO:0005886">
    <property type="term" value="C:plasma membrane"/>
    <property type="evidence" value="ECO:0007669"/>
    <property type="project" value="UniProtKB-SubCell"/>
</dbReference>
<accession>A0A7Y9C3N5</accession>
<feature type="transmembrane region" description="Helical" evidence="11">
    <location>
        <begin position="346"/>
        <end position="366"/>
    </location>
</feature>